<reference evidence="8 9" key="1">
    <citation type="submission" date="2021-05" db="EMBL/GenBank/DDBJ databases">
        <title>Novel Bacillus species.</title>
        <authorList>
            <person name="Liu G."/>
        </authorList>
    </citation>
    <scope>NUCLEOTIDE SEQUENCE [LARGE SCALE GENOMIC DNA]</scope>
    <source>
        <strain evidence="8 9">FJAT-49682</strain>
    </source>
</reference>
<dbReference type="SUPFAM" id="SSF53850">
    <property type="entry name" value="Periplasmic binding protein-like II"/>
    <property type="match status" value="1"/>
</dbReference>
<keyword evidence="3 7" id="KW-0732">Signal</keyword>
<feature type="chain" id="PRO_5039261248" description="Lipoprotein" evidence="7">
    <location>
        <begin position="19"/>
        <end position="276"/>
    </location>
</feature>
<comment type="caution">
    <text evidence="8">The sequence shown here is derived from an EMBL/GenBank/DDBJ whole genome shotgun (WGS) entry which is preliminary data.</text>
</comment>
<keyword evidence="4" id="KW-0472">Membrane</keyword>
<dbReference type="PANTHER" id="PTHR30429">
    <property type="entry name" value="D-METHIONINE-BINDING LIPOPROTEIN METQ"/>
    <property type="match status" value="1"/>
</dbReference>
<dbReference type="InterPro" id="IPR004872">
    <property type="entry name" value="Lipoprotein_NlpA"/>
</dbReference>
<comment type="subcellular location">
    <subcellularLocation>
        <location evidence="1">Membrane</location>
        <topology evidence="1">Lipid-anchor</topology>
    </subcellularLocation>
</comment>
<organism evidence="8 9">
    <name type="scientific">Lederbergia citrea</name>
    <dbReference type="NCBI Taxonomy" id="2833581"/>
    <lineage>
        <taxon>Bacteria</taxon>
        <taxon>Bacillati</taxon>
        <taxon>Bacillota</taxon>
        <taxon>Bacilli</taxon>
        <taxon>Bacillales</taxon>
        <taxon>Bacillaceae</taxon>
        <taxon>Lederbergia</taxon>
    </lineage>
</organism>
<protein>
    <recommendedName>
        <fullName evidence="10">Lipoprotein</fullName>
    </recommendedName>
</protein>
<keyword evidence="6" id="KW-0449">Lipoprotein</keyword>
<evidence type="ECO:0000313" key="9">
    <source>
        <dbReference type="Proteomes" id="UP000676456"/>
    </source>
</evidence>
<keyword evidence="9" id="KW-1185">Reference proteome</keyword>
<dbReference type="RefSeq" id="WP_213099345.1">
    <property type="nucleotide sequence ID" value="NZ_JAGYPH010000003.1"/>
</dbReference>
<evidence type="ECO:0000256" key="6">
    <source>
        <dbReference type="ARBA" id="ARBA00023288"/>
    </source>
</evidence>
<gene>
    <name evidence="8" type="ORF">KHA91_16510</name>
</gene>
<keyword evidence="5" id="KW-0564">Palmitate</keyword>
<dbReference type="Proteomes" id="UP000676456">
    <property type="component" value="Unassembled WGS sequence"/>
</dbReference>
<dbReference type="GO" id="GO:0016020">
    <property type="term" value="C:membrane"/>
    <property type="evidence" value="ECO:0007669"/>
    <property type="project" value="UniProtKB-SubCell"/>
</dbReference>
<proteinExistence type="inferred from homology"/>
<comment type="similarity">
    <text evidence="2">Belongs to the NlpA lipoprotein family.</text>
</comment>
<evidence type="ECO:0000256" key="3">
    <source>
        <dbReference type="ARBA" id="ARBA00022729"/>
    </source>
</evidence>
<evidence type="ECO:0008006" key="10">
    <source>
        <dbReference type="Google" id="ProtNLM"/>
    </source>
</evidence>
<dbReference type="PROSITE" id="PS51257">
    <property type="entry name" value="PROKAR_LIPOPROTEIN"/>
    <property type="match status" value="1"/>
</dbReference>
<evidence type="ECO:0000256" key="7">
    <source>
        <dbReference type="SAM" id="SignalP"/>
    </source>
</evidence>
<accession>A0A942Z535</accession>
<dbReference type="EMBL" id="JAGYPN010000003">
    <property type="protein sequence ID" value="MBS4224324.1"/>
    <property type="molecule type" value="Genomic_DNA"/>
</dbReference>
<feature type="signal peptide" evidence="7">
    <location>
        <begin position="1"/>
        <end position="18"/>
    </location>
</feature>
<dbReference type="AlphaFoldDB" id="A0A942Z535"/>
<sequence length="276" mass="30674">MRKIMISILILAGILSLAACSSGKASGEKKQIKIGATAGPYSDQIKESIKPLLEKEGYSVKIVEFNDYIQPNKALDEGDIDVNVYQNPRYLEQFNKDHEMDLVYLYAVPSAPIAIYSEKHTKLSDVKAGVKVTLPNDPVNMARSLQMMEQYGWIKLNPKIDATTVSEKDIIENNLNLNIVPLEAGQLPRSLGDSDFAFINGNFALASGLKLDESVAIEKTPDHYLVGVAIKKEDKDKPFVAALQSAYHSKEFLEYTNEKLVGFVKPSYQTELEAKK</sequence>
<evidence type="ECO:0000256" key="5">
    <source>
        <dbReference type="ARBA" id="ARBA00023139"/>
    </source>
</evidence>
<dbReference type="Gene3D" id="3.40.190.10">
    <property type="entry name" value="Periplasmic binding protein-like II"/>
    <property type="match status" value="2"/>
</dbReference>
<evidence type="ECO:0000256" key="4">
    <source>
        <dbReference type="ARBA" id="ARBA00023136"/>
    </source>
</evidence>
<evidence type="ECO:0000256" key="2">
    <source>
        <dbReference type="ARBA" id="ARBA00008973"/>
    </source>
</evidence>
<evidence type="ECO:0000313" key="8">
    <source>
        <dbReference type="EMBL" id="MBS4224324.1"/>
    </source>
</evidence>
<evidence type="ECO:0000256" key="1">
    <source>
        <dbReference type="ARBA" id="ARBA00004635"/>
    </source>
</evidence>
<dbReference type="PANTHER" id="PTHR30429:SF0">
    <property type="entry name" value="METHIONINE-BINDING LIPOPROTEIN METQ"/>
    <property type="match status" value="1"/>
</dbReference>
<name>A0A942Z535_9BACI</name>
<dbReference type="Pfam" id="PF03180">
    <property type="entry name" value="Lipoprotein_9"/>
    <property type="match status" value="1"/>
</dbReference>